<dbReference type="PANTHER" id="PTHR46471:SF2">
    <property type="entry name" value="CHITIN DEACETYLASE-RELATED"/>
    <property type="match status" value="1"/>
</dbReference>
<dbReference type="InterPro" id="IPR018371">
    <property type="entry name" value="Chitin-binding_1_CS"/>
</dbReference>
<dbReference type="PANTHER" id="PTHR46471">
    <property type="entry name" value="CHITIN DEACETYLASE"/>
    <property type="match status" value="1"/>
</dbReference>
<dbReference type="EMBL" id="MCFG01000129">
    <property type="protein sequence ID" value="ORX81021.1"/>
    <property type="molecule type" value="Genomic_DNA"/>
</dbReference>
<feature type="domain" description="Chitin-binding type-1" evidence="8">
    <location>
        <begin position="458"/>
        <end position="500"/>
    </location>
</feature>
<name>A0A1Y1X5C4_9FUNG</name>
<evidence type="ECO:0000256" key="7">
    <source>
        <dbReference type="PROSITE-ProRule" id="PRU00261"/>
    </source>
</evidence>
<reference evidence="9 10" key="1">
    <citation type="submission" date="2016-08" db="EMBL/GenBank/DDBJ databases">
        <title>A Parts List for Fungal Cellulosomes Revealed by Comparative Genomics.</title>
        <authorList>
            <consortium name="DOE Joint Genome Institute"/>
            <person name="Haitjema C.H."/>
            <person name="Gilmore S.P."/>
            <person name="Henske J.K."/>
            <person name="Solomon K.V."/>
            <person name="De Groot R."/>
            <person name="Kuo A."/>
            <person name="Mondo S.J."/>
            <person name="Salamov A.A."/>
            <person name="Labutti K."/>
            <person name="Zhao Z."/>
            <person name="Chiniquy J."/>
            <person name="Barry K."/>
            <person name="Brewer H.M."/>
            <person name="Purvine S.O."/>
            <person name="Wright A.T."/>
            <person name="Boxma B."/>
            <person name="Van Alen T."/>
            <person name="Hackstein J.H."/>
            <person name="Baker S.E."/>
            <person name="Grigoriev I.V."/>
            <person name="O'Malley M.A."/>
        </authorList>
    </citation>
    <scope>NUCLEOTIDE SEQUENCE [LARGE SCALE GENOMIC DNA]</scope>
    <source>
        <strain evidence="9 10">S4</strain>
    </source>
</reference>
<evidence type="ECO:0000313" key="9">
    <source>
        <dbReference type="EMBL" id="ORX81021.1"/>
    </source>
</evidence>
<protein>
    <recommendedName>
        <fullName evidence="8">Chitin-binding type-1 domain-containing protein</fullName>
    </recommendedName>
</protein>
<keyword evidence="3" id="KW-0479">Metal-binding</keyword>
<dbReference type="AlphaFoldDB" id="A0A1Y1X5C4"/>
<comment type="caution">
    <text evidence="7">Lacks conserved residue(s) required for the propagation of feature annotation.</text>
</comment>
<evidence type="ECO:0000313" key="10">
    <source>
        <dbReference type="Proteomes" id="UP000193944"/>
    </source>
</evidence>
<comment type="cofactor">
    <cofactor evidence="1">
        <name>Co(2+)</name>
        <dbReference type="ChEBI" id="CHEBI:48828"/>
    </cofactor>
</comment>
<dbReference type="Gene3D" id="3.30.60.10">
    <property type="entry name" value="Endochitinase-like"/>
    <property type="match status" value="2"/>
</dbReference>
<evidence type="ECO:0000256" key="1">
    <source>
        <dbReference type="ARBA" id="ARBA00001941"/>
    </source>
</evidence>
<organism evidence="9 10">
    <name type="scientific">Anaeromyces robustus</name>
    <dbReference type="NCBI Taxonomy" id="1754192"/>
    <lineage>
        <taxon>Eukaryota</taxon>
        <taxon>Fungi</taxon>
        <taxon>Fungi incertae sedis</taxon>
        <taxon>Chytridiomycota</taxon>
        <taxon>Chytridiomycota incertae sedis</taxon>
        <taxon>Neocallimastigomycetes</taxon>
        <taxon>Neocallimastigales</taxon>
        <taxon>Neocallimastigaceae</taxon>
        <taxon>Anaeromyces</taxon>
    </lineage>
</organism>
<dbReference type="SMART" id="SM00270">
    <property type="entry name" value="ChtBD1"/>
    <property type="match status" value="2"/>
</dbReference>
<dbReference type="GO" id="GO:0046872">
    <property type="term" value="F:metal ion binding"/>
    <property type="evidence" value="ECO:0007669"/>
    <property type="project" value="UniProtKB-KW"/>
</dbReference>
<dbReference type="InterPro" id="IPR014867">
    <property type="entry name" value="Spore_coat_CotH_CotH2/3/7"/>
</dbReference>
<dbReference type="GO" id="GO:0008061">
    <property type="term" value="F:chitin binding"/>
    <property type="evidence" value="ECO:0007669"/>
    <property type="project" value="UniProtKB-UniRule"/>
</dbReference>
<feature type="disulfide bond" evidence="7">
    <location>
        <begin position="564"/>
        <end position="578"/>
    </location>
</feature>
<evidence type="ECO:0000256" key="5">
    <source>
        <dbReference type="ARBA" id="ARBA00022801"/>
    </source>
</evidence>
<keyword evidence="7" id="KW-1015">Disulfide bond</keyword>
<dbReference type="PROSITE" id="PS50941">
    <property type="entry name" value="CHIT_BIND_I_2"/>
    <property type="match status" value="2"/>
</dbReference>
<feature type="disulfide bond" evidence="7">
    <location>
        <begin position="473"/>
        <end position="487"/>
    </location>
</feature>
<dbReference type="Pfam" id="PF00187">
    <property type="entry name" value="Chitin_bind_1"/>
    <property type="match status" value="2"/>
</dbReference>
<keyword evidence="5" id="KW-0378">Hydrolase</keyword>
<dbReference type="STRING" id="1754192.A0A1Y1X5C4"/>
<dbReference type="OrthoDB" id="2387105at2759"/>
<evidence type="ECO:0000256" key="4">
    <source>
        <dbReference type="ARBA" id="ARBA00022729"/>
    </source>
</evidence>
<dbReference type="InterPro" id="IPR036861">
    <property type="entry name" value="Endochitinase-like_sf"/>
</dbReference>
<evidence type="ECO:0000256" key="2">
    <source>
        <dbReference type="ARBA" id="ARBA00022669"/>
    </source>
</evidence>
<accession>A0A1Y1X5C4</accession>
<dbReference type="SUPFAM" id="SSF57016">
    <property type="entry name" value="Plant lectins/antimicrobial peptides"/>
    <property type="match status" value="2"/>
</dbReference>
<dbReference type="CDD" id="cd00035">
    <property type="entry name" value="ChtBD1"/>
    <property type="match status" value="2"/>
</dbReference>
<dbReference type="Pfam" id="PF08757">
    <property type="entry name" value="CotH"/>
    <property type="match status" value="2"/>
</dbReference>
<keyword evidence="2 7" id="KW-0147">Chitin-binding</keyword>
<gene>
    <name evidence="9" type="ORF">BCR32DRAFT_280061</name>
</gene>
<comment type="caution">
    <text evidence="9">The sequence shown here is derived from an EMBL/GenBank/DDBJ whole genome shotgun (WGS) entry which is preliminary data.</text>
</comment>
<feature type="disulfide bond" evidence="7">
    <location>
        <begin position="468"/>
        <end position="480"/>
    </location>
</feature>
<dbReference type="Proteomes" id="UP000193944">
    <property type="component" value="Unassembled WGS sequence"/>
</dbReference>
<dbReference type="PROSITE" id="PS00026">
    <property type="entry name" value="CHIT_BIND_I_1"/>
    <property type="match status" value="1"/>
</dbReference>
<reference evidence="9 10" key="2">
    <citation type="submission" date="2016-08" db="EMBL/GenBank/DDBJ databases">
        <title>Pervasive Adenine N6-methylation of Active Genes in Fungi.</title>
        <authorList>
            <consortium name="DOE Joint Genome Institute"/>
            <person name="Mondo S.J."/>
            <person name="Dannebaum R.O."/>
            <person name="Kuo R.C."/>
            <person name="Labutti K."/>
            <person name="Haridas S."/>
            <person name="Kuo A."/>
            <person name="Salamov A."/>
            <person name="Ahrendt S.R."/>
            <person name="Lipzen A."/>
            <person name="Sullivan W."/>
            <person name="Andreopoulos W.B."/>
            <person name="Clum A."/>
            <person name="Lindquist E."/>
            <person name="Daum C."/>
            <person name="Ramamoorthy G.K."/>
            <person name="Gryganskyi A."/>
            <person name="Culley D."/>
            <person name="Magnuson J.K."/>
            <person name="James T.Y."/>
            <person name="O'Malley M.A."/>
            <person name="Stajich J.E."/>
            <person name="Spatafora J.W."/>
            <person name="Visel A."/>
            <person name="Grigoriev I.V."/>
        </authorList>
    </citation>
    <scope>NUCLEOTIDE SEQUENCE [LARGE SCALE GENOMIC DNA]</scope>
    <source>
        <strain evidence="9 10">S4</strain>
    </source>
</reference>
<evidence type="ECO:0000259" key="8">
    <source>
        <dbReference type="PROSITE" id="PS50941"/>
    </source>
</evidence>
<proteinExistence type="predicted"/>
<dbReference type="InterPro" id="IPR001002">
    <property type="entry name" value="Chitin-bd_1"/>
</dbReference>
<keyword evidence="4" id="KW-0732">Signal</keyword>
<keyword evidence="6" id="KW-0119">Carbohydrate metabolism</keyword>
<keyword evidence="10" id="KW-1185">Reference proteome</keyword>
<evidence type="ECO:0000256" key="6">
    <source>
        <dbReference type="ARBA" id="ARBA00023277"/>
    </source>
</evidence>
<sequence>MNNIKDTYLIKFSVVGFGKTVNVKIGSKDYSLTKINSFTSLYQSTINVDDAVISYKYIVNGIPESFTRTLAKDLPSVYIWTKSVGKGKLFDDLYIPTVHISGKRSETNIPCYPKNKRWNKFQFRVVLNKNGIEGRYQLKFRDNNEDPTFMRQDLYGDIMNVLGYPTIQSVKVRVYVNSRAVGYFILQEIASSESFVRSAFHGNNKGKYLITDINKLGHSFDCATGSDFYYTDNKFTLFLPYNTTPIAMQYLTGHVDSYWFDSTNFTLYNDPTQSTNNTFKFYFICQDWDYTFGVNLGMPYMRYKDFINRSYKDFVNIKWSISDHDSSYRYAIDKLLSNPTLKNRFETILKNTVTKVFNPKVIDKRLDALIERHREEIAWNYDVCNKHPIRKGTGKQYNWSMEDFEENIIKPSSHGAHYGIKQFIYLRAKAIKKEFNLNIDLGDGTQYEFDNPLNYSQNGRCGTKYGKCPTNQCCSPYGYCGNSDAHCGKNCQSEFAKCNEKYYFSNSKKTTKKTSKKTTKKTTKKTKKITTTTTIVTIKLNASIKVSTNGRCDNKNSKCPKGQCCSKYGYCGTSKAYCYDGCQKAFGTSKIILLSRFLLMNVVNDCKYPKRQYYSNYIDIMEHPILIVPINIRKKF</sequence>
<feature type="disulfide bond" evidence="7">
    <location>
        <begin position="559"/>
        <end position="571"/>
    </location>
</feature>
<dbReference type="GO" id="GO:0016787">
    <property type="term" value="F:hydrolase activity"/>
    <property type="evidence" value="ECO:0007669"/>
    <property type="project" value="UniProtKB-KW"/>
</dbReference>
<evidence type="ECO:0000256" key="3">
    <source>
        <dbReference type="ARBA" id="ARBA00022723"/>
    </source>
</evidence>
<feature type="domain" description="Chitin-binding type-1" evidence="8">
    <location>
        <begin position="549"/>
        <end position="608"/>
    </location>
</feature>